<evidence type="ECO:0000313" key="3">
    <source>
        <dbReference type="Proteomes" id="UP001283361"/>
    </source>
</evidence>
<name>A0AAE0ZSC9_9GAST</name>
<organism evidence="2 3">
    <name type="scientific">Elysia crispata</name>
    <name type="common">lettuce slug</name>
    <dbReference type="NCBI Taxonomy" id="231223"/>
    <lineage>
        <taxon>Eukaryota</taxon>
        <taxon>Metazoa</taxon>
        <taxon>Spiralia</taxon>
        <taxon>Lophotrochozoa</taxon>
        <taxon>Mollusca</taxon>
        <taxon>Gastropoda</taxon>
        <taxon>Heterobranchia</taxon>
        <taxon>Euthyneura</taxon>
        <taxon>Panpulmonata</taxon>
        <taxon>Sacoglossa</taxon>
        <taxon>Placobranchoidea</taxon>
        <taxon>Plakobranchidae</taxon>
        <taxon>Elysia</taxon>
    </lineage>
</organism>
<feature type="transmembrane region" description="Helical" evidence="1">
    <location>
        <begin position="114"/>
        <end position="131"/>
    </location>
</feature>
<keyword evidence="1" id="KW-0812">Transmembrane</keyword>
<evidence type="ECO:0000256" key="1">
    <source>
        <dbReference type="SAM" id="Phobius"/>
    </source>
</evidence>
<reference evidence="2" key="1">
    <citation type="journal article" date="2023" name="G3 (Bethesda)">
        <title>A reference genome for the long-term kleptoplast-retaining sea slug Elysia crispata morphotype clarki.</title>
        <authorList>
            <person name="Eastman K.E."/>
            <person name="Pendleton A.L."/>
            <person name="Shaikh M.A."/>
            <person name="Suttiyut T."/>
            <person name="Ogas R."/>
            <person name="Tomko P."/>
            <person name="Gavelis G."/>
            <person name="Widhalm J.R."/>
            <person name="Wisecaver J.H."/>
        </authorList>
    </citation>
    <scope>NUCLEOTIDE SEQUENCE</scope>
    <source>
        <strain evidence="2">ECLA1</strain>
    </source>
</reference>
<accession>A0AAE0ZSC9</accession>
<gene>
    <name evidence="2" type="ORF">RRG08_049423</name>
</gene>
<protein>
    <submittedName>
        <fullName evidence="2">Uncharacterized protein</fullName>
    </submittedName>
</protein>
<keyword evidence="1" id="KW-1133">Transmembrane helix</keyword>
<comment type="caution">
    <text evidence="2">The sequence shown here is derived from an EMBL/GenBank/DDBJ whole genome shotgun (WGS) entry which is preliminary data.</text>
</comment>
<keyword evidence="1" id="KW-0472">Membrane</keyword>
<dbReference type="AlphaFoldDB" id="A0AAE0ZSC9"/>
<dbReference type="EMBL" id="JAWDGP010003406">
    <property type="protein sequence ID" value="KAK3774487.1"/>
    <property type="molecule type" value="Genomic_DNA"/>
</dbReference>
<evidence type="ECO:0000313" key="2">
    <source>
        <dbReference type="EMBL" id="KAK3774487.1"/>
    </source>
</evidence>
<keyword evidence="3" id="KW-1185">Reference proteome</keyword>
<dbReference type="Proteomes" id="UP001283361">
    <property type="component" value="Unassembled WGS sequence"/>
</dbReference>
<sequence>MRHLPLSPAPNTREHLVLSRISRRHVNQNCASLVGAICSPFELNDLRSFYLSISRGVENNLGCLLAGEPGDPNAEITILFAPVKRRAVRMLHEMERSMEYEQVRTVQHRTSGAVIYNGSGLCFIVFFAGVFDTATPN</sequence>
<proteinExistence type="predicted"/>